<dbReference type="InterPro" id="IPR045210">
    <property type="entry name" value="RING-Ubox_PUB"/>
</dbReference>
<dbReference type="GO" id="GO:0016567">
    <property type="term" value="P:protein ubiquitination"/>
    <property type="evidence" value="ECO:0007669"/>
    <property type="project" value="UniProtKB-UniRule"/>
</dbReference>
<dbReference type="STRING" id="4540.A0A3L6QJ78"/>
<proteinExistence type="predicted"/>
<dbReference type="InterPro" id="IPR016024">
    <property type="entry name" value="ARM-type_fold"/>
</dbReference>
<dbReference type="OrthoDB" id="10064100at2759"/>
<dbReference type="EMBL" id="PQIB02000012">
    <property type="protein sequence ID" value="RLM79446.1"/>
    <property type="molecule type" value="Genomic_DNA"/>
</dbReference>
<dbReference type="InterPro" id="IPR003613">
    <property type="entry name" value="Ubox_domain"/>
</dbReference>
<dbReference type="InterPro" id="IPR011989">
    <property type="entry name" value="ARM-like"/>
</dbReference>
<feature type="domain" description="U-box" evidence="6">
    <location>
        <begin position="41"/>
        <end position="115"/>
    </location>
</feature>
<dbReference type="AlphaFoldDB" id="A0A3L6QJ78"/>
<comment type="pathway">
    <text evidence="2 5">Protein modification; protein ubiquitination.</text>
</comment>
<keyword evidence="3 5" id="KW-0808">Transferase</keyword>
<dbReference type="Proteomes" id="UP000275267">
    <property type="component" value="Unassembled WGS sequence"/>
</dbReference>
<dbReference type="SUPFAM" id="SSF57850">
    <property type="entry name" value="RING/U-box"/>
    <property type="match status" value="1"/>
</dbReference>
<evidence type="ECO:0000256" key="3">
    <source>
        <dbReference type="ARBA" id="ARBA00022679"/>
    </source>
</evidence>
<gene>
    <name evidence="7" type="ORF">C2845_PM12G26330</name>
</gene>
<dbReference type="Gene3D" id="1.25.10.10">
    <property type="entry name" value="Leucine-rich Repeat Variant"/>
    <property type="match status" value="1"/>
</dbReference>
<dbReference type="CDD" id="cd16664">
    <property type="entry name" value="RING-Ubox_PUB"/>
    <property type="match status" value="1"/>
</dbReference>
<dbReference type="FunFam" id="3.30.40.10:FF:000442">
    <property type="entry name" value="RING-type E3 ubiquitin transferase"/>
    <property type="match status" value="1"/>
</dbReference>
<accession>A0A3L6QJ78</accession>
<comment type="caution">
    <text evidence="7">The sequence shown here is derived from an EMBL/GenBank/DDBJ whole genome shotgun (WGS) entry which is preliminary data.</text>
</comment>
<reference evidence="8" key="1">
    <citation type="journal article" date="2019" name="Nat. Commun.">
        <title>The genome of broomcorn millet.</title>
        <authorList>
            <person name="Zou C."/>
            <person name="Miki D."/>
            <person name="Li D."/>
            <person name="Tang Q."/>
            <person name="Xiao L."/>
            <person name="Rajput S."/>
            <person name="Deng P."/>
            <person name="Jia W."/>
            <person name="Huang R."/>
            <person name="Zhang M."/>
            <person name="Sun Y."/>
            <person name="Hu J."/>
            <person name="Fu X."/>
            <person name="Schnable P.S."/>
            <person name="Li F."/>
            <person name="Zhang H."/>
            <person name="Feng B."/>
            <person name="Zhu X."/>
            <person name="Liu R."/>
            <person name="Schnable J.C."/>
            <person name="Zhu J.-K."/>
            <person name="Zhang H."/>
        </authorList>
    </citation>
    <scope>NUCLEOTIDE SEQUENCE [LARGE SCALE GENOMIC DNA]</scope>
</reference>
<dbReference type="Pfam" id="PF25598">
    <property type="entry name" value="ARM_PUB"/>
    <property type="match status" value="1"/>
</dbReference>
<dbReference type="InterPro" id="IPR013083">
    <property type="entry name" value="Znf_RING/FYVE/PHD"/>
</dbReference>
<dbReference type="InterPro" id="IPR058678">
    <property type="entry name" value="ARM_PUB"/>
</dbReference>
<name>A0A3L6QJ78_PANMI</name>
<dbReference type="PANTHER" id="PTHR22849:SF157">
    <property type="entry name" value="U-BOX DOMAIN-CONTAINING PROTEIN"/>
    <property type="match status" value="1"/>
</dbReference>
<comment type="catalytic activity">
    <reaction evidence="1 5">
        <text>S-ubiquitinyl-[E2 ubiquitin-conjugating enzyme]-L-cysteine + [acceptor protein]-L-lysine = [E2 ubiquitin-conjugating enzyme]-L-cysteine + N(6)-ubiquitinyl-[acceptor protein]-L-lysine.</text>
        <dbReference type="EC" id="2.3.2.27"/>
    </reaction>
</comment>
<evidence type="ECO:0000256" key="2">
    <source>
        <dbReference type="ARBA" id="ARBA00004906"/>
    </source>
</evidence>
<dbReference type="EC" id="2.3.2.27" evidence="5"/>
<comment type="function">
    <text evidence="5">Functions as an E3 ubiquitin ligase.</text>
</comment>
<protein>
    <recommendedName>
        <fullName evidence="5 6">U-box domain-containing protein</fullName>
        <ecNumber evidence="5">2.3.2.27</ecNumber>
    </recommendedName>
    <alternativeName>
        <fullName evidence="5">RING-type E3 ubiquitin transferase PUB</fullName>
    </alternativeName>
</protein>
<dbReference type="SMART" id="SM00504">
    <property type="entry name" value="Ubox"/>
    <property type="match status" value="1"/>
</dbReference>
<organism evidence="7 8">
    <name type="scientific">Panicum miliaceum</name>
    <name type="common">Proso millet</name>
    <name type="synonym">Broomcorn millet</name>
    <dbReference type="NCBI Taxonomy" id="4540"/>
    <lineage>
        <taxon>Eukaryota</taxon>
        <taxon>Viridiplantae</taxon>
        <taxon>Streptophyta</taxon>
        <taxon>Embryophyta</taxon>
        <taxon>Tracheophyta</taxon>
        <taxon>Spermatophyta</taxon>
        <taxon>Magnoliopsida</taxon>
        <taxon>Liliopsida</taxon>
        <taxon>Poales</taxon>
        <taxon>Poaceae</taxon>
        <taxon>PACMAD clade</taxon>
        <taxon>Panicoideae</taxon>
        <taxon>Panicodae</taxon>
        <taxon>Paniceae</taxon>
        <taxon>Panicinae</taxon>
        <taxon>Panicum</taxon>
        <taxon>Panicum sect. Panicum</taxon>
    </lineage>
</organism>
<keyword evidence="8" id="KW-1185">Reference proteome</keyword>
<dbReference type="UniPathway" id="UPA00143"/>
<evidence type="ECO:0000259" key="6">
    <source>
        <dbReference type="PROSITE" id="PS51698"/>
    </source>
</evidence>
<dbReference type="SUPFAM" id="SSF48371">
    <property type="entry name" value="ARM repeat"/>
    <property type="match status" value="1"/>
</dbReference>
<dbReference type="PANTHER" id="PTHR22849">
    <property type="entry name" value="WDSAM1 PROTEIN"/>
    <property type="match status" value="1"/>
</dbReference>
<dbReference type="InterPro" id="IPR045185">
    <property type="entry name" value="PUB22/23/24-like"/>
</dbReference>
<evidence type="ECO:0000313" key="8">
    <source>
        <dbReference type="Proteomes" id="UP000275267"/>
    </source>
</evidence>
<sequence length="453" mass="48455">MVTPVSRSRHRPRAVRVAAAEIPLATRRTTRQPAPAAAEATVPGHFLCPISLEMMRDPVAAPTGITYDRDSVEGWLERGHATCPVTGRPLRAEDLIPNHATRRMIQEWCVANRALGVERVPTPRVPVSAADAAELLAAVSAAARRGDGLACRQLAARARALGKESERNRRCLVAGGAAWALSSAFVQLVDRRAVTALTATGALEEILAALVVFFPLEEESRRHIASPASLDAIVSILSHGEITARVSAAVVLREVASSSDAQCLDAMFETSGIHDALVKLLEKPVSPQATKAVLVTAYYLVQSADRAASRLVDLGMVQLLVELLVDSDKGTTEKALAVLDSLLLTEEGRGRAYAHALAVPVLVKKMQHVSDMATEFAVSALWRLCKNCPGEGPCKAEALQVGAFQKLLLLLQVGCMGVTKERASELLRLLNGSRGGVECIESVDFKGLKRPFA</sequence>
<dbReference type="PROSITE" id="PS51698">
    <property type="entry name" value="U_BOX"/>
    <property type="match status" value="1"/>
</dbReference>
<evidence type="ECO:0000313" key="7">
    <source>
        <dbReference type="EMBL" id="RLM79446.1"/>
    </source>
</evidence>
<keyword evidence="4 5" id="KW-0833">Ubl conjugation pathway</keyword>
<dbReference type="GO" id="GO:0061630">
    <property type="term" value="F:ubiquitin protein ligase activity"/>
    <property type="evidence" value="ECO:0007669"/>
    <property type="project" value="UniProtKB-UniRule"/>
</dbReference>
<evidence type="ECO:0000256" key="4">
    <source>
        <dbReference type="ARBA" id="ARBA00022786"/>
    </source>
</evidence>
<evidence type="ECO:0000256" key="1">
    <source>
        <dbReference type="ARBA" id="ARBA00000900"/>
    </source>
</evidence>
<evidence type="ECO:0000256" key="5">
    <source>
        <dbReference type="RuleBase" id="RU369093"/>
    </source>
</evidence>
<dbReference type="Gene3D" id="3.30.40.10">
    <property type="entry name" value="Zinc/RING finger domain, C3HC4 (zinc finger)"/>
    <property type="match status" value="1"/>
</dbReference>
<dbReference type="Pfam" id="PF04564">
    <property type="entry name" value="U-box"/>
    <property type="match status" value="1"/>
</dbReference>